<comment type="caution">
    <text evidence="1">The sequence shown here is derived from an EMBL/GenBank/DDBJ whole genome shotgun (WGS) entry which is preliminary data.</text>
</comment>
<gene>
    <name evidence="1" type="ORF">V6N12_066114</name>
</gene>
<evidence type="ECO:0000313" key="1">
    <source>
        <dbReference type="EMBL" id="KAK8479917.1"/>
    </source>
</evidence>
<organism evidence="1 2">
    <name type="scientific">Hibiscus sabdariffa</name>
    <name type="common">roselle</name>
    <dbReference type="NCBI Taxonomy" id="183260"/>
    <lineage>
        <taxon>Eukaryota</taxon>
        <taxon>Viridiplantae</taxon>
        <taxon>Streptophyta</taxon>
        <taxon>Embryophyta</taxon>
        <taxon>Tracheophyta</taxon>
        <taxon>Spermatophyta</taxon>
        <taxon>Magnoliopsida</taxon>
        <taxon>eudicotyledons</taxon>
        <taxon>Gunneridae</taxon>
        <taxon>Pentapetalae</taxon>
        <taxon>rosids</taxon>
        <taxon>malvids</taxon>
        <taxon>Malvales</taxon>
        <taxon>Malvaceae</taxon>
        <taxon>Malvoideae</taxon>
        <taxon>Hibiscus</taxon>
    </lineage>
</organism>
<keyword evidence="2" id="KW-1185">Reference proteome</keyword>
<dbReference type="Proteomes" id="UP001472677">
    <property type="component" value="Unassembled WGS sequence"/>
</dbReference>
<reference evidence="1 2" key="1">
    <citation type="journal article" date="2024" name="G3 (Bethesda)">
        <title>Genome assembly of Hibiscus sabdariffa L. provides insights into metabolisms of medicinal natural products.</title>
        <authorList>
            <person name="Kim T."/>
        </authorList>
    </citation>
    <scope>NUCLEOTIDE SEQUENCE [LARGE SCALE GENOMIC DNA]</scope>
    <source>
        <strain evidence="1">TK-2024</strain>
        <tissue evidence="1">Old leaves</tissue>
    </source>
</reference>
<sequence>MIMVLTSKRSKGIGVKLREAKMVAKDWVAIENSKDVESVENLERRISSIEHELTIVQPGSSEESTLKVEAQTLSTQLWNMYRRDEREWLQSPD</sequence>
<proteinExistence type="predicted"/>
<name>A0ABR1ZHK1_9ROSI</name>
<dbReference type="EMBL" id="JBBPBM010002179">
    <property type="protein sequence ID" value="KAK8479917.1"/>
    <property type="molecule type" value="Genomic_DNA"/>
</dbReference>
<accession>A0ABR1ZHK1</accession>
<evidence type="ECO:0000313" key="2">
    <source>
        <dbReference type="Proteomes" id="UP001472677"/>
    </source>
</evidence>
<protein>
    <submittedName>
        <fullName evidence="1">Uncharacterized protein</fullName>
    </submittedName>
</protein>